<dbReference type="GO" id="GO:0004806">
    <property type="term" value="F:triacylglycerol lipase activity"/>
    <property type="evidence" value="ECO:0007669"/>
    <property type="project" value="InterPro"/>
</dbReference>
<dbReference type="InterPro" id="IPR005152">
    <property type="entry name" value="Lipase_secreted"/>
</dbReference>
<dbReference type="PANTHER" id="PTHR34853:SF1">
    <property type="entry name" value="LIPASE 5"/>
    <property type="match status" value="1"/>
</dbReference>
<name>A0A6V7BAW2_9XANT</name>
<dbReference type="Gene3D" id="1.10.260.160">
    <property type="match status" value="1"/>
</dbReference>
<dbReference type="EMBL" id="LR828257">
    <property type="protein sequence ID" value="CAD0299373.1"/>
    <property type="molecule type" value="Genomic_DNA"/>
</dbReference>
<dbReference type="InterPro" id="IPR029058">
    <property type="entry name" value="AB_hydrolase_fold"/>
</dbReference>
<organism evidence="1 2">
    <name type="scientific">Xanthomonas hortorum pv. vitians</name>
    <dbReference type="NCBI Taxonomy" id="83224"/>
    <lineage>
        <taxon>Bacteria</taxon>
        <taxon>Pseudomonadati</taxon>
        <taxon>Pseudomonadota</taxon>
        <taxon>Gammaproteobacteria</taxon>
        <taxon>Lysobacterales</taxon>
        <taxon>Lysobacteraceae</taxon>
        <taxon>Xanthomonas</taxon>
    </lineage>
</organism>
<dbReference type="GO" id="GO:0016042">
    <property type="term" value="P:lipid catabolic process"/>
    <property type="evidence" value="ECO:0007669"/>
    <property type="project" value="InterPro"/>
</dbReference>
<dbReference type="PANTHER" id="PTHR34853">
    <property type="match status" value="1"/>
</dbReference>
<evidence type="ECO:0000313" key="2">
    <source>
        <dbReference type="Proteomes" id="UP000515406"/>
    </source>
</evidence>
<sequence>MPILRAVNRCCPFRSFTREHLIMLQLTSRSAFGLLAMLGIASAVLAPSAQASPARGTLLNSNFLTSYTRDAIAASLASEPAAEQPKCNVRVAEFTYATIGVNGEPATASGVVLIPGGERCSGPYPLLGWGRSTATIRNEEQAKDIRDAKGDDPLVTRLASQGYVVVSSDYLGLGKSSYGFHPYLHSASEASATVDALRAARSVLQRLNTPLSGKVMLSGYSQGGHAALATQREIEAHLSKEFQLVASAPISGPYALEQTFVDSWSGSNAVGESSFGIILGSYAIVAMQHTYRNIYLAAGQVFQDPWAARVEALFPGKLGLTDLVLGDTLPGIDQLKAYFQPGFYRDVASNPNNPFRKDLARNDLLDWAPQTPTLLCGSSNDATIPLKNAVTAIAGFKRRGSTQVALVDIGSGDPNDNSAFVHLTTNEPCIVAVRHQLLDKQR</sequence>
<dbReference type="Gene3D" id="3.40.50.1820">
    <property type="entry name" value="alpha/beta hydrolase"/>
    <property type="match status" value="2"/>
</dbReference>
<dbReference type="Pfam" id="PF03583">
    <property type="entry name" value="LIP"/>
    <property type="match status" value="1"/>
</dbReference>
<dbReference type="PIRSF" id="PIRSF029171">
    <property type="entry name" value="Esterase_LipA"/>
    <property type="match status" value="1"/>
</dbReference>
<gene>
    <name evidence="1" type="ORF">CFBP498_01580</name>
</gene>
<accession>A0A6V7BAW2</accession>
<dbReference type="AlphaFoldDB" id="A0A6V7BAW2"/>
<dbReference type="SUPFAM" id="SSF53474">
    <property type="entry name" value="alpha/beta-Hydrolases"/>
    <property type="match status" value="1"/>
</dbReference>
<reference evidence="1 2" key="1">
    <citation type="submission" date="2020-07" db="EMBL/GenBank/DDBJ databases">
        <authorList>
            <person name="Pothier F. J."/>
        </authorList>
    </citation>
    <scope>NUCLEOTIDE SEQUENCE [LARGE SCALE GENOMIC DNA]</scope>
    <source>
        <strain evidence="1 2">CFBP 498</strain>
    </source>
</reference>
<proteinExistence type="predicted"/>
<protein>
    <submittedName>
        <fullName evidence="1">Uncharacterized protein</fullName>
    </submittedName>
</protein>
<dbReference type="Proteomes" id="UP000515406">
    <property type="component" value="Chromosome"/>
</dbReference>
<dbReference type="EMBL" id="LR828257">
    <property type="protein sequence ID" value="CAD0299370.1"/>
    <property type="molecule type" value="Genomic_DNA"/>
</dbReference>
<evidence type="ECO:0000313" key="1">
    <source>
        <dbReference type="EMBL" id="CAD0299373.1"/>
    </source>
</evidence>
<keyword evidence="2" id="KW-1185">Reference proteome</keyword>